<reference evidence="2 3" key="1">
    <citation type="submission" date="2024-01" db="EMBL/GenBank/DDBJ databases">
        <title>The complete chloroplast genome sequence of Lithospermum erythrorhizon: insights into the phylogenetic relationship among Boraginaceae species and the maternal lineages of purple gromwells.</title>
        <authorList>
            <person name="Okada T."/>
            <person name="Watanabe K."/>
        </authorList>
    </citation>
    <scope>NUCLEOTIDE SEQUENCE [LARGE SCALE GENOMIC DNA]</scope>
</reference>
<keyword evidence="1" id="KW-1133">Transmembrane helix</keyword>
<dbReference type="GO" id="GO:0045892">
    <property type="term" value="P:negative regulation of DNA-templated transcription"/>
    <property type="evidence" value="ECO:0007669"/>
    <property type="project" value="InterPro"/>
</dbReference>
<dbReference type="Proteomes" id="UP001454036">
    <property type="component" value="Unassembled WGS sequence"/>
</dbReference>
<gene>
    <name evidence="2" type="ORF">LIER_07766</name>
</gene>
<feature type="transmembrane region" description="Helical" evidence="1">
    <location>
        <begin position="77"/>
        <end position="96"/>
    </location>
</feature>
<keyword evidence="3" id="KW-1185">Reference proteome</keyword>
<keyword evidence="1" id="KW-0472">Membrane</keyword>
<organism evidence="2 3">
    <name type="scientific">Lithospermum erythrorhizon</name>
    <name type="common">Purple gromwell</name>
    <name type="synonym">Lithospermum officinale var. erythrorhizon</name>
    <dbReference type="NCBI Taxonomy" id="34254"/>
    <lineage>
        <taxon>Eukaryota</taxon>
        <taxon>Viridiplantae</taxon>
        <taxon>Streptophyta</taxon>
        <taxon>Embryophyta</taxon>
        <taxon>Tracheophyta</taxon>
        <taxon>Spermatophyta</taxon>
        <taxon>Magnoliopsida</taxon>
        <taxon>eudicotyledons</taxon>
        <taxon>Gunneridae</taxon>
        <taxon>Pentapetalae</taxon>
        <taxon>asterids</taxon>
        <taxon>lamiids</taxon>
        <taxon>Boraginales</taxon>
        <taxon>Boraginaceae</taxon>
        <taxon>Boraginoideae</taxon>
        <taxon>Lithospermeae</taxon>
        <taxon>Lithospermum</taxon>
    </lineage>
</organism>
<dbReference type="PANTHER" id="PTHR44749:SF1">
    <property type="entry name" value="TETRATRICOPEPTIDE-LIKE HELICAL DOMAIN-CONTAINING PROTEIN"/>
    <property type="match status" value="1"/>
</dbReference>
<dbReference type="AlphaFoldDB" id="A0AAV3PB48"/>
<evidence type="ECO:0000313" key="3">
    <source>
        <dbReference type="Proteomes" id="UP001454036"/>
    </source>
</evidence>
<sequence length="166" mass="18468">MNQNQDERAENKFDFAIRTPCTPSRWDEFSAEMTSAWEALCDAYSGDTHGSTDFDALENVRNAILRMTYYWYNFMPLSRGSAAVGFIVLLGLLLAANMEFDGSIPEGVQVDWDAILSFDPSLFINSVKSWLYPSLKITTSWKSSPDIASTLDTVGSVVTALSSYSD</sequence>
<protein>
    <submittedName>
        <fullName evidence="2">Uncharacterized protein</fullName>
    </submittedName>
</protein>
<dbReference type="EMBL" id="BAABME010001214">
    <property type="protein sequence ID" value="GAA0148277.1"/>
    <property type="molecule type" value="Genomic_DNA"/>
</dbReference>
<evidence type="ECO:0000313" key="2">
    <source>
        <dbReference type="EMBL" id="GAA0148277.1"/>
    </source>
</evidence>
<proteinExistence type="predicted"/>
<keyword evidence="1" id="KW-0812">Transmembrane</keyword>
<evidence type="ECO:0000256" key="1">
    <source>
        <dbReference type="SAM" id="Phobius"/>
    </source>
</evidence>
<comment type="caution">
    <text evidence="2">The sequence shown here is derived from an EMBL/GenBank/DDBJ whole genome shotgun (WGS) entry which is preliminary data.</text>
</comment>
<name>A0AAV3PB48_LITER</name>
<accession>A0AAV3PB48</accession>
<dbReference type="PANTHER" id="PTHR44749">
    <property type="entry name" value="SUPPRESSOR OF RPS4-RLD 1"/>
    <property type="match status" value="1"/>
</dbReference>
<dbReference type="InterPro" id="IPR044650">
    <property type="entry name" value="SRFR1-like"/>
</dbReference>